<dbReference type="PANTHER" id="PTHR30006">
    <property type="entry name" value="THIAMINE-BINDING PERIPLASMIC PROTEIN-RELATED"/>
    <property type="match status" value="1"/>
</dbReference>
<evidence type="ECO:0000313" key="3">
    <source>
        <dbReference type="Proteomes" id="UP000182993"/>
    </source>
</evidence>
<dbReference type="AlphaFoldDB" id="A0A1J0LW07"/>
<dbReference type="PANTHER" id="PTHR30006:SF2">
    <property type="entry name" value="ABC TRANSPORTER SUBSTRATE-BINDING PROTEIN"/>
    <property type="match status" value="1"/>
</dbReference>
<keyword evidence="1" id="KW-0732">Signal</keyword>
<geneLocation type="plasmid" evidence="3">
    <name>ptb1</name>
</geneLocation>
<dbReference type="InterPro" id="IPR006059">
    <property type="entry name" value="SBP"/>
</dbReference>
<dbReference type="Pfam" id="PF13416">
    <property type="entry name" value="SBP_bac_8"/>
    <property type="match status" value="1"/>
</dbReference>
<dbReference type="EMBL" id="CP016313">
    <property type="protein sequence ID" value="APD10542.1"/>
    <property type="molecule type" value="Genomic_DNA"/>
</dbReference>
<dbReference type="OrthoDB" id="9791045at2"/>
<dbReference type="PIRSF" id="PIRSF002825">
    <property type="entry name" value="CfbpA"/>
    <property type="match status" value="1"/>
</dbReference>
<dbReference type="GO" id="GO:0030975">
    <property type="term" value="F:thiamine binding"/>
    <property type="evidence" value="ECO:0007669"/>
    <property type="project" value="TreeGrafter"/>
</dbReference>
<dbReference type="KEGG" id="tbc:A0O31_02522"/>
<name>A0A1J0LW07_THEBO</name>
<accession>A0A1J0LW07</accession>
<sequence precursor="true">MRRIPLLALFALLGGAWAQSITLYTSEILADVNALVEAFQAQNPGVQVRVFRSGTGEVVAKVRTELEAGNPQADILWFANEDFLKELAGKGLLRRVPPTVPGYPVEYAPGGGLYYEVRLLYNVLAVNLERLPTPPKSWQDLLQPAYRGLMAMPDPNFSGAALATVGTLASRFGLAFWERMREQGLRIEQSNPVLQQKLARGEYSLALTTDFGVRQEAAKGAPLVTVYPRDGAILVPTPLAIPTWSRNPQLAERFLRFLLSPKAQTIFAERGYYPVMPQAPKPKGAPEKVVAVRARFADQETLGRFNALFGLRR</sequence>
<dbReference type="Gene3D" id="3.40.190.10">
    <property type="entry name" value="Periplasmic binding protein-like II"/>
    <property type="match status" value="2"/>
</dbReference>
<keyword evidence="2" id="KW-0614">Plasmid</keyword>
<evidence type="ECO:0000256" key="1">
    <source>
        <dbReference type="ARBA" id="ARBA00022729"/>
    </source>
</evidence>
<protein>
    <submittedName>
        <fullName evidence="2">Iron ABC transporter substrate-binding protein</fullName>
    </submittedName>
</protein>
<dbReference type="GO" id="GO:0030976">
    <property type="term" value="F:thiamine pyrophosphate binding"/>
    <property type="evidence" value="ECO:0007669"/>
    <property type="project" value="TreeGrafter"/>
</dbReference>
<dbReference type="InterPro" id="IPR026045">
    <property type="entry name" value="Ferric-bd"/>
</dbReference>
<dbReference type="GO" id="GO:0015888">
    <property type="term" value="P:thiamine transport"/>
    <property type="evidence" value="ECO:0007669"/>
    <property type="project" value="TreeGrafter"/>
</dbReference>
<dbReference type="Proteomes" id="UP000182993">
    <property type="component" value="Plasmid pTB1"/>
</dbReference>
<dbReference type="SUPFAM" id="SSF53850">
    <property type="entry name" value="Periplasmic binding protein-like II"/>
    <property type="match status" value="1"/>
</dbReference>
<dbReference type="RefSeq" id="WP_071678225.1">
    <property type="nucleotide sequence ID" value="NZ_CP016313.1"/>
</dbReference>
<gene>
    <name evidence="2" type="ORF">A0O31_02522</name>
</gene>
<proteinExistence type="predicted"/>
<organism evidence="2 3">
    <name type="scientific">Thermus brockianus</name>
    <dbReference type="NCBI Taxonomy" id="56956"/>
    <lineage>
        <taxon>Bacteria</taxon>
        <taxon>Thermotogati</taxon>
        <taxon>Deinococcota</taxon>
        <taxon>Deinococci</taxon>
        <taxon>Thermales</taxon>
        <taxon>Thermaceae</taxon>
        <taxon>Thermus</taxon>
    </lineage>
</organism>
<reference evidence="3" key="1">
    <citation type="submission" date="2016-06" db="EMBL/GenBank/DDBJ databases">
        <title>Whole genome sequencing of Thermus brockianus strain GE-1.</title>
        <authorList>
            <person name="Schaefers C."/>
            <person name="Blank S."/>
            <person name="Wiebusch S."/>
            <person name="Elleuche S."/>
            <person name="Antranikian G."/>
        </authorList>
    </citation>
    <scope>NUCLEOTIDE SEQUENCE [LARGE SCALE GENOMIC DNA]</scope>
    <source>
        <strain evidence="3">GE-1</strain>
        <plasmid evidence="3">ptb1</plasmid>
    </source>
</reference>
<dbReference type="GO" id="GO:0030288">
    <property type="term" value="C:outer membrane-bounded periplasmic space"/>
    <property type="evidence" value="ECO:0007669"/>
    <property type="project" value="TreeGrafter"/>
</dbReference>
<evidence type="ECO:0000313" key="2">
    <source>
        <dbReference type="EMBL" id="APD10542.1"/>
    </source>
</evidence>
<dbReference type="CDD" id="cd13547">
    <property type="entry name" value="PBP2_Fbp_like_2"/>
    <property type="match status" value="1"/>
</dbReference>